<name>A0A917H457_9MICC</name>
<dbReference type="Pfam" id="PF06779">
    <property type="entry name" value="MFS_4"/>
    <property type="match status" value="1"/>
</dbReference>
<feature type="transmembrane region" description="Helical" evidence="1">
    <location>
        <begin position="360"/>
        <end position="382"/>
    </location>
</feature>
<feature type="transmembrane region" description="Helical" evidence="1">
    <location>
        <begin position="48"/>
        <end position="67"/>
    </location>
</feature>
<dbReference type="AlphaFoldDB" id="A0A917H457"/>
<dbReference type="EMBL" id="BMEQ01000025">
    <property type="protein sequence ID" value="GGG67028.1"/>
    <property type="molecule type" value="Genomic_DNA"/>
</dbReference>
<dbReference type="PANTHER" id="PTHR23537">
    <property type="match status" value="1"/>
</dbReference>
<evidence type="ECO:0000313" key="2">
    <source>
        <dbReference type="EMBL" id="GGG67028.1"/>
    </source>
</evidence>
<evidence type="ECO:0000313" key="3">
    <source>
        <dbReference type="Proteomes" id="UP000638848"/>
    </source>
</evidence>
<feature type="transmembrane region" description="Helical" evidence="1">
    <location>
        <begin position="7"/>
        <end position="28"/>
    </location>
</feature>
<feature type="transmembrane region" description="Helical" evidence="1">
    <location>
        <begin position="103"/>
        <end position="126"/>
    </location>
</feature>
<feature type="transmembrane region" description="Helical" evidence="1">
    <location>
        <begin position="166"/>
        <end position="184"/>
    </location>
</feature>
<feature type="transmembrane region" description="Helical" evidence="1">
    <location>
        <begin position="138"/>
        <end position="160"/>
    </location>
</feature>
<proteinExistence type="predicted"/>
<dbReference type="GO" id="GO:0005886">
    <property type="term" value="C:plasma membrane"/>
    <property type="evidence" value="ECO:0007669"/>
    <property type="project" value="TreeGrafter"/>
</dbReference>
<keyword evidence="1" id="KW-0472">Membrane</keyword>
<keyword evidence="1" id="KW-1133">Transmembrane helix</keyword>
<keyword evidence="3" id="KW-1185">Reference proteome</keyword>
<accession>A0A917H457</accession>
<dbReference type="InterPro" id="IPR010645">
    <property type="entry name" value="MFS_4"/>
</dbReference>
<keyword evidence="1" id="KW-0812">Transmembrane</keyword>
<dbReference type="PANTHER" id="PTHR23537:SF1">
    <property type="entry name" value="SUGAR TRANSPORTER"/>
    <property type="match status" value="1"/>
</dbReference>
<organism evidence="2 3">
    <name type="scientific">Kocuria dechangensis</name>
    <dbReference type="NCBI Taxonomy" id="1176249"/>
    <lineage>
        <taxon>Bacteria</taxon>
        <taxon>Bacillati</taxon>
        <taxon>Actinomycetota</taxon>
        <taxon>Actinomycetes</taxon>
        <taxon>Micrococcales</taxon>
        <taxon>Micrococcaceae</taxon>
        <taxon>Kocuria</taxon>
    </lineage>
</organism>
<dbReference type="Proteomes" id="UP000638848">
    <property type="component" value="Unassembled WGS sequence"/>
</dbReference>
<feature type="transmembrane region" description="Helical" evidence="1">
    <location>
        <begin position="216"/>
        <end position="241"/>
    </location>
</feature>
<reference evidence="2" key="2">
    <citation type="submission" date="2020-09" db="EMBL/GenBank/DDBJ databases">
        <authorList>
            <person name="Sun Q."/>
            <person name="Zhou Y."/>
        </authorList>
    </citation>
    <scope>NUCLEOTIDE SEQUENCE</scope>
    <source>
        <strain evidence="2">CGMCC 1.12187</strain>
    </source>
</reference>
<comment type="caution">
    <text evidence="2">The sequence shown here is derived from an EMBL/GenBank/DDBJ whole genome shotgun (WGS) entry which is preliminary data.</text>
</comment>
<dbReference type="InterPro" id="IPR036259">
    <property type="entry name" value="MFS_trans_sf"/>
</dbReference>
<evidence type="ECO:0000256" key="1">
    <source>
        <dbReference type="SAM" id="Phobius"/>
    </source>
</evidence>
<reference evidence="2" key="1">
    <citation type="journal article" date="2014" name="Int. J. Syst. Evol. Microbiol.">
        <title>Complete genome sequence of Corynebacterium casei LMG S-19264T (=DSM 44701T), isolated from a smear-ripened cheese.</title>
        <authorList>
            <consortium name="US DOE Joint Genome Institute (JGI-PGF)"/>
            <person name="Walter F."/>
            <person name="Albersmeier A."/>
            <person name="Kalinowski J."/>
            <person name="Ruckert C."/>
        </authorList>
    </citation>
    <scope>NUCLEOTIDE SEQUENCE</scope>
    <source>
        <strain evidence="2">CGMCC 1.12187</strain>
    </source>
</reference>
<feature type="transmembrane region" description="Helical" evidence="1">
    <location>
        <begin position="247"/>
        <end position="268"/>
    </location>
</feature>
<gene>
    <name evidence="2" type="ORF">GCM10011374_34000</name>
</gene>
<dbReference type="Gene3D" id="1.20.1250.20">
    <property type="entry name" value="MFS general substrate transporter like domains"/>
    <property type="match status" value="2"/>
</dbReference>
<protein>
    <submittedName>
        <fullName evidence="2">MFS transporter</fullName>
    </submittedName>
</protein>
<dbReference type="SUPFAM" id="SSF103473">
    <property type="entry name" value="MFS general substrate transporter"/>
    <property type="match status" value="1"/>
</dbReference>
<feature type="transmembrane region" description="Helical" evidence="1">
    <location>
        <begin position="335"/>
        <end position="354"/>
    </location>
</feature>
<feature type="transmembrane region" description="Helical" evidence="1">
    <location>
        <begin position="304"/>
        <end position="323"/>
    </location>
</feature>
<dbReference type="RefSeq" id="WP_188539389.1">
    <property type="nucleotide sequence ID" value="NZ_BMEQ01000025.1"/>
</dbReference>
<sequence length="390" mass="38270">MLQKTPSVWAVVVPGAAAMALAMGVGRFGFTPILPLMQDQAGLAPEQGAQLATANYLGYLLGAVLALVRPAVTSSVPAFRAGLVVQVASLAAMATTASVPAWAVARVCSGVASAVVFIAVAGVVAAHVSQGGARSGGWVYGGIGGGIVLSGVLVLALEGAGTWSTAWWACAGTAAVLCAAAWILPVGRSPAPVPAAAPAPGAGAPVGSRPGVRRSFVALVVSYFLEGAGYIIAGTFLVAAIRATSPGWIGSSAWVVVGLAALPSSALYARLASSFPPATVLRTALLVQAAGMLLPAVFSGSGVALLAGVVFGGTFLGIVSLGMGTGARMGVPRSAAILTIAFSIGQILGPLAAAPLLGRGYAPALVLGAVIVTVAAIPTLLIRSDRHAAG</sequence>